<dbReference type="GO" id="GO:0010181">
    <property type="term" value="F:FMN binding"/>
    <property type="evidence" value="ECO:0007669"/>
    <property type="project" value="InterPro"/>
</dbReference>
<dbReference type="GO" id="GO:0005506">
    <property type="term" value="F:iron ion binding"/>
    <property type="evidence" value="ECO:0007669"/>
    <property type="project" value="InterPro"/>
</dbReference>
<gene>
    <name evidence="8" type="ORF">DHM44_10880</name>
</gene>
<dbReference type="Proteomes" id="UP000262325">
    <property type="component" value="Unassembled WGS sequence"/>
</dbReference>
<dbReference type="GO" id="GO:0016646">
    <property type="term" value="F:oxidoreductase activity, acting on the CH-NH group of donors, NAD or NADP as acceptor"/>
    <property type="evidence" value="ECO:0007669"/>
    <property type="project" value="UniProtKB-ARBA"/>
</dbReference>
<protein>
    <submittedName>
        <fullName evidence="8">High molecular weight rubredoxin</fullName>
    </submittedName>
</protein>
<sequence length="236" mass="26015">MDNKSFHKLSYGLYVIGSTKEGKLNGQIANTVFQISSDPATVAISINRKNLTNEFIKYSKVFSVSVLAKETPLDFIGHFGFKSGRDIDKYKSVLFKLGSTGTPVLLEQTVSFLEAIVIDSIEVETHTIFIGKVINAEVFSDSEPLTYAYYQQVKRGTVPRSAPIQVIEEKTENSILKGKVDNKMKKYQCAVCGYVYDPTLGDPDSGIAPGTAFEDIPDDWACPVCGVAKDQFEVVE</sequence>
<dbReference type="FunFam" id="2.20.28.10:FF:000001">
    <property type="entry name" value="Rubredoxin"/>
    <property type="match status" value="1"/>
</dbReference>
<evidence type="ECO:0000256" key="2">
    <source>
        <dbReference type="ARBA" id="ARBA00005337"/>
    </source>
</evidence>
<evidence type="ECO:0000256" key="3">
    <source>
        <dbReference type="ARBA" id="ARBA00022448"/>
    </source>
</evidence>
<keyword evidence="3" id="KW-0813">Transport</keyword>
<comment type="similarity">
    <text evidence="2">Belongs to the rubredoxin family.</text>
</comment>
<dbReference type="SMART" id="SM00903">
    <property type="entry name" value="Flavin_Reduct"/>
    <property type="match status" value="1"/>
</dbReference>
<feature type="domain" description="Rubredoxin-like" evidence="7">
    <location>
        <begin position="184"/>
        <end position="235"/>
    </location>
</feature>
<accession>A0A3D5QEV1</accession>
<organism evidence="8 9">
    <name type="scientific">Flexistipes sinusarabici</name>
    <dbReference type="NCBI Taxonomy" id="2352"/>
    <lineage>
        <taxon>Bacteria</taxon>
        <taxon>Pseudomonadati</taxon>
        <taxon>Deferribacterota</taxon>
        <taxon>Deferribacteres</taxon>
        <taxon>Deferribacterales</taxon>
        <taxon>Flexistipitaceae</taxon>
        <taxon>Flexistipes</taxon>
    </lineage>
</organism>
<evidence type="ECO:0000313" key="9">
    <source>
        <dbReference type="Proteomes" id="UP000262325"/>
    </source>
</evidence>
<dbReference type="PRINTS" id="PR00163">
    <property type="entry name" value="RUBREDOXIN"/>
</dbReference>
<dbReference type="EMBL" id="DPPF01000230">
    <property type="protein sequence ID" value="HCW94170.1"/>
    <property type="molecule type" value="Genomic_DNA"/>
</dbReference>
<comment type="caution">
    <text evidence="8">The sequence shown here is derived from an EMBL/GenBank/DDBJ whole genome shotgun (WGS) entry which is preliminary data.</text>
</comment>
<dbReference type="InterPro" id="IPR002563">
    <property type="entry name" value="Flavin_Rdtase-like_dom"/>
</dbReference>
<keyword evidence="4" id="KW-0479">Metal-binding</keyword>
<dbReference type="PANTHER" id="PTHR47627:SF1">
    <property type="entry name" value="RUBREDOXIN-1-RELATED"/>
    <property type="match status" value="1"/>
</dbReference>
<keyword evidence="6" id="KW-0408">Iron</keyword>
<dbReference type="SUPFAM" id="SSF57802">
    <property type="entry name" value="Rubredoxin-like"/>
    <property type="match status" value="1"/>
</dbReference>
<dbReference type="GO" id="GO:0009055">
    <property type="term" value="F:electron transfer activity"/>
    <property type="evidence" value="ECO:0007669"/>
    <property type="project" value="TreeGrafter"/>
</dbReference>
<dbReference type="NCBIfam" id="NF045768">
    <property type="entry name" value="RubredRD"/>
    <property type="match status" value="1"/>
</dbReference>
<dbReference type="Gene3D" id="2.20.28.10">
    <property type="match status" value="1"/>
</dbReference>
<dbReference type="PROSITE" id="PS50903">
    <property type="entry name" value="RUBREDOXIN_LIKE"/>
    <property type="match status" value="1"/>
</dbReference>
<reference evidence="8 9" key="1">
    <citation type="journal article" date="2018" name="Nat. Biotechnol.">
        <title>A standardized bacterial taxonomy based on genome phylogeny substantially revises the tree of life.</title>
        <authorList>
            <person name="Parks D.H."/>
            <person name="Chuvochina M."/>
            <person name="Waite D.W."/>
            <person name="Rinke C."/>
            <person name="Skarshewski A."/>
            <person name="Chaumeil P.A."/>
            <person name="Hugenholtz P."/>
        </authorList>
    </citation>
    <scope>NUCLEOTIDE SEQUENCE [LARGE SCALE GENOMIC DNA]</scope>
    <source>
        <strain evidence="8">UBA8672</strain>
    </source>
</reference>
<evidence type="ECO:0000256" key="4">
    <source>
        <dbReference type="ARBA" id="ARBA00022723"/>
    </source>
</evidence>
<comment type="cofactor">
    <cofactor evidence="1">
        <name>Fe(3+)</name>
        <dbReference type="ChEBI" id="CHEBI:29034"/>
    </cofactor>
</comment>
<keyword evidence="5" id="KW-0249">Electron transport</keyword>
<dbReference type="GO" id="GO:0043448">
    <property type="term" value="P:alkane catabolic process"/>
    <property type="evidence" value="ECO:0007669"/>
    <property type="project" value="TreeGrafter"/>
</dbReference>
<evidence type="ECO:0000259" key="7">
    <source>
        <dbReference type="PROSITE" id="PS50903"/>
    </source>
</evidence>
<dbReference type="Gene3D" id="2.30.110.10">
    <property type="entry name" value="Electron Transport, Fmn-binding Protein, Chain A"/>
    <property type="match status" value="1"/>
</dbReference>
<evidence type="ECO:0000256" key="1">
    <source>
        <dbReference type="ARBA" id="ARBA00001965"/>
    </source>
</evidence>
<proteinExistence type="inferred from homology"/>
<dbReference type="Pfam" id="PF01613">
    <property type="entry name" value="Flavin_Reduct"/>
    <property type="match status" value="1"/>
</dbReference>
<dbReference type="InterPro" id="IPR024935">
    <property type="entry name" value="Rubredoxin_dom"/>
</dbReference>
<dbReference type="PROSITE" id="PS00202">
    <property type="entry name" value="RUBREDOXIN"/>
    <property type="match status" value="1"/>
</dbReference>
<dbReference type="Pfam" id="PF00301">
    <property type="entry name" value="Rubredoxin"/>
    <property type="match status" value="1"/>
</dbReference>
<dbReference type="PANTHER" id="PTHR47627">
    <property type="entry name" value="RUBREDOXIN"/>
    <property type="match status" value="1"/>
</dbReference>
<dbReference type="AlphaFoldDB" id="A0A3D5QEV1"/>
<dbReference type="InterPro" id="IPR018527">
    <property type="entry name" value="Rubredoxin_Fe_BS"/>
</dbReference>
<evidence type="ECO:0000256" key="6">
    <source>
        <dbReference type="ARBA" id="ARBA00023004"/>
    </source>
</evidence>
<dbReference type="InterPro" id="IPR050526">
    <property type="entry name" value="Rubredoxin_ET"/>
</dbReference>
<dbReference type="InterPro" id="IPR024934">
    <property type="entry name" value="Rubredoxin-like_dom"/>
</dbReference>
<evidence type="ECO:0000256" key="5">
    <source>
        <dbReference type="ARBA" id="ARBA00022982"/>
    </source>
</evidence>
<name>A0A3D5QEV1_FLESI</name>
<dbReference type="SUPFAM" id="SSF50475">
    <property type="entry name" value="FMN-binding split barrel"/>
    <property type="match status" value="1"/>
</dbReference>
<evidence type="ECO:0000313" key="8">
    <source>
        <dbReference type="EMBL" id="HCW94170.1"/>
    </source>
</evidence>
<dbReference type="InterPro" id="IPR012349">
    <property type="entry name" value="Split_barrel_FMN-bd"/>
</dbReference>
<dbReference type="CDD" id="cd00730">
    <property type="entry name" value="rubredoxin"/>
    <property type="match status" value="1"/>
</dbReference>